<gene>
    <name evidence="1" type="ORF">Slati_3804500</name>
</gene>
<comment type="caution">
    <text evidence="1">The sequence shown here is derived from an EMBL/GenBank/DDBJ whole genome shotgun (WGS) entry which is preliminary data.</text>
</comment>
<organism evidence="1">
    <name type="scientific">Sesamum latifolium</name>
    <dbReference type="NCBI Taxonomy" id="2727402"/>
    <lineage>
        <taxon>Eukaryota</taxon>
        <taxon>Viridiplantae</taxon>
        <taxon>Streptophyta</taxon>
        <taxon>Embryophyta</taxon>
        <taxon>Tracheophyta</taxon>
        <taxon>Spermatophyta</taxon>
        <taxon>Magnoliopsida</taxon>
        <taxon>eudicotyledons</taxon>
        <taxon>Gunneridae</taxon>
        <taxon>Pentapetalae</taxon>
        <taxon>asterids</taxon>
        <taxon>lamiids</taxon>
        <taxon>Lamiales</taxon>
        <taxon>Pedaliaceae</taxon>
        <taxon>Sesamum</taxon>
    </lineage>
</organism>
<sequence length="117" mass="13285">MELARSLCGADDENTMHILVSCSFARLVWAVSRVVRNLVEPGFGDAENWLRGIHRRVDRSDFEFVALVCWNLWYNRNLHVFKGQGLQAIEVVEMARRQALLAEGGPGMQGDWILSLV</sequence>
<reference evidence="1" key="1">
    <citation type="submission" date="2020-06" db="EMBL/GenBank/DDBJ databases">
        <authorList>
            <person name="Li T."/>
            <person name="Hu X."/>
            <person name="Zhang T."/>
            <person name="Song X."/>
            <person name="Zhang H."/>
            <person name="Dai N."/>
            <person name="Sheng W."/>
            <person name="Hou X."/>
            <person name="Wei L."/>
        </authorList>
    </citation>
    <scope>NUCLEOTIDE SEQUENCE</scope>
    <source>
        <strain evidence="1">KEN1</strain>
        <tissue evidence="1">Leaf</tissue>
    </source>
</reference>
<name>A0AAW2U5Q8_9LAMI</name>
<dbReference type="EMBL" id="JACGWN010000013">
    <property type="protein sequence ID" value="KAL0412148.1"/>
    <property type="molecule type" value="Genomic_DNA"/>
</dbReference>
<evidence type="ECO:0000313" key="1">
    <source>
        <dbReference type="EMBL" id="KAL0412148.1"/>
    </source>
</evidence>
<protein>
    <recommendedName>
        <fullName evidence="2">Reverse transcriptase zinc-binding domain-containing protein</fullName>
    </recommendedName>
</protein>
<evidence type="ECO:0008006" key="2">
    <source>
        <dbReference type="Google" id="ProtNLM"/>
    </source>
</evidence>
<reference evidence="1" key="2">
    <citation type="journal article" date="2024" name="Plant">
        <title>Genomic evolution and insights into agronomic trait innovations of Sesamum species.</title>
        <authorList>
            <person name="Miao H."/>
            <person name="Wang L."/>
            <person name="Qu L."/>
            <person name="Liu H."/>
            <person name="Sun Y."/>
            <person name="Le M."/>
            <person name="Wang Q."/>
            <person name="Wei S."/>
            <person name="Zheng Y."/>
            <person name="Lin W."/>
            <person name="Duan Y."/>
            <person name="Cao H."/>
            <person name="Xiong S."/>
            <person name="Wang X."/>
            <person name="Wei L."/>
            <person name="Li C."/>
            <person name="Ma Q."/>
            <person name="Ju M."/>
            <person name="Zhao R."/>
            <person name="Li G."/>
            <person name="Mu C."/>
            <person name="Tian Q."/>
            <person name="Mei H."/>
            <person name="Zhang T."/>
            <person name="Gao T."/>
            <person name="Zhang H."/>
        </authorList>
    </citation>
    <scope>NUCLEOTIDE SEQUENCE</scope>
    <source>
        <strain evidence="1">KEN1</strain>
    </source>
</reference>
<proteinExistence type="predicted"/>
<accession>A0AAW2U5Q8</accession>
<dbReference type="AlphaFoldDB" id="A0AAW2U5Q8"/>